<dbReference type="Gene3D" id="3.40.50.720">
    <property type="entry name" value="NAD(P)-binding Rossmann-like Domain"/>
    <property type="match status" value="1"/>
</dbReference>
<comment type="catalytic activity">
    <reaction evidence="9">
        <text>(S)-malate + NAD(+) = oxaloacetate + NADH + H(+)</text>
        <dbReference type="Rhea" id="RHEA:21432"/>
        <dbReference type="ChEBI" id="CHEBI:15378"/>
        <dbReference type="ChEBI" id="CHEBI:15589"/>
        <dbReference type="ChEBI" id="CHEBI:16452"/>
        <dbReference type="ChEBI" id="CHEBI:57540"/>
        <dbReference type="ChEBI" id="CHEBI:57945"/>
        <dbReference type="EC" id="1.1.1.37"/>
    </reaction>
</comment>
<dbReference type="FunFam" id="3.90.110.10:FF:000002">
    <property type="entry name" value="Malate dehydrogenase"/>
    <property type="match status" value="1"/>
</dbReference>
<dbReference type="GO" id="GO:0006099">
    <property type="term" value="P:tricarboxylic acid cycle"/>
    <property type="evidence" value="ECO:0007669"/>
    <property type="project" value="UniProtKB-KW"/>
</dbReference>
<accession>A0AAV9IR71</accession>
<dbReference type="GO" id="GO:0006108">
    <property type="term" value="P:malate metabolic process"/>
    <property type="evidence" value="ECO:0007669"/>
    <property type="project" value="InterPro"/>
</dbReference>
<feature type="binding site" evidence="6">
    <location>
        <position position="112"/>
    </location>
    <ligand>
        <name>substrate</name>
    </ligand>
</feature>
<evidence type="ECO:0000259" key="11">
    <source>
        <dbReference type="Pfam" id="PF02866"/>
    </source>
</evidence>
<keyword evidence="9" id="KW-0816">Tricarboxylic acid cycle</keyword>
<dbReference type="InterPro" id="IPR001236">
    <property type="entry name" value="Lactate/malate_DH_N"/>
</dbReference>
<protein>
    <recommendedName>
        <fullName evidence="2 9">Malate dehydrogenase</fullName>
        <ecNumber evidence="2 9">1.1.1.37</ecNumber>
    </recommendedName>
</protein>
<evidence type="ECO:0000313" key="12">
    <source>
        <dbReference type="EMBL" id="KAK4534797.1"/>
    </source>
</evidence>
<dbReference type="FunFam" id="3.40.50.720:FF:000010">
    <property type="entry name" value="Malate dehydrogenase"/>
    <property type="match status" value="1"/>
</dbReference>
<evidence type="ECO:0000313" key="13">
    <source>
        <dbReference type="Proteomes" id="UP001301350"/>
    </source>
</evidence>
<feature type="binding site" evidence="6">
    <location>
        <position position="177"/>
    </location>
    <ligand>
        <name>substrate</name>
    </ligand>
</feature>
<dbReference type="InterPro" id="IPR001252">
    <property type="entry name" value="Malate_DH_AS"/>
</dbReference>
<dbReference type="PIRSF" id="PIRSF000102">
    <property type="entry name" value="Lac_mal_DH"/>
    <property type="match status" value="1"/>
</dbReference>
<keyword evidence="13" id="KW-1185">Reference proteome</keyword>
<feature type="binding site" evidence="7">
    <location>
        <position position="119"/>
    </location>
    <ligand>
        <name>NAD(+)</name>
        <dbReference type="ChEBI" id="CHEBI:57540"/>
    </ligand>
</feature>
<evidence type="ECO:0000256" key="3">
    <source>
        <dbReference type="ARBA" id="ARBA00023002"/>
    </source>
</evidence>
<dbReference type="PANTHER" id="PTHR23382">
    <property type="entry name" value="MALATE DEHYDROGENASE"/>
    <property type="match status" value="1"/>
</dbReference>
<dbReference type="InterPro" id="IPR015955">
    <property type="entry name" value="Lactate_DH/Glyco_Ohase_4_C"/>
</dbReference>
<keyword evidence="3 8" id="KW-0560">Oxidoreductase</keyword>
<dbReference type="InterPro" id="IPR001557">
    <property type="entry name" value="L-lactate/malate_DH"/>
</dbReference>
<evidence type="ECO:0000256" key="8">
    <source>
        <dbReference type="RuleBase" id="RU003369"/>
    </source>
</evidence>
<dbReference type="EMBL" id="JANCYW010000003">
    <property type="protein sequence ID" value="KAK4534797.1"/>
    <property type="molecule type" value="Genomic_DNA"/>
</dbReference>
<dbReference type="Proteomes" id="UP001301350">
    <property type="component" value="Unassembled WGS sequence"/>
</dbReference>
<reference evidence="12 13" key="1">
    <citation type="submission" date="2022-07" db="EMBL/GenBank/DDBJ databases">
        <title>Genome-wide signatures of adaptation to extreme environments.</title>
        <authorList>
            <person name="Cho C.H."/>
            <person name="Yoon H.S."/>
        </authorList>
    </citation>
    <scope>NUCLEOTIDE SEQUENCE [LARGE SCALE GENOMIC DNA]</scope>
    <source>
        <strain evidence="12 13">DBV 063 E5</strain>
    </source>
</reference>
<dbReference type="SUPFAM" id="SSF51735">
    <property type="entry name" value="NAD(P)-binding Rossmann-fold domains"/>
    <property type="match status" value="1"/>
</dbReference>
<evidence type="ECO:0000256" key="6">
    <source>
        <dbReference type="PIRSR" id="PIRSR000102-2"/>
    </source>
</evidence>
<name>A0AAV9IR71_CYACA</name>
<organism evidence="12 13">
    <name type="scientific">Cyanidium caldarium</name>
    <name type="common">Red alga</name>
    <dbReference type="NCBI Taxonomy" id="2771"/>
    <lineage>
        <taxon>Eukaryota</taxon>
        <taxon>Rhodophyta</taxon>
        <taxon>Bangiophyceae</taxon>
        <taxon>Cyanidiales</taxon>
        <taxon>Cyanidiaceae</taxon>
        <taxon>Cyanidium</taxon>
    </lineage>
</organism>
<dbReference type="InterPro" id="IPR022383">
    <property type="entry name" value="Lactate/malate_DH_C"/>
</dbReference>
<dbReference type="NCBIfam" id="NF003916">
    <property type="entry name" value="PRK05442.1"/>
    <property type="match status" value="1"/>
</dbReference>
<evidence type="ECO:0000256" key="1">
    <source>
        <dbReference type="ARBA" id="ARBA00009613"/>
    </source>
</evidence>
<dbReference type="InterPro" id="IPR036291">
    <property type="entry name" value="NAD(P)-bd_dom_sf"/>
</dbReference>
<comment type="caution">
    <text evidence="12">The sequence shown here is derived from an EMBL/GenBank/DDBJ whole genome shotgun (WGS) entry which is preliminary data.</text>
</comment>
<proteinExistence type="inferred from homology"/>
<dbReference type="GO" id="GO:0030060">
    <property type="term" value="F:L-malate dehydrogenase (NAD+) activity"/>
    <property type="evidence" value="ECO:0007669"/>
    <property type="project" value="UniProtKB-EC"/>
</dbReference>
<dbReference type="InterPro" id="IPR010945">
    <property type="entry name" value="Malate_DH_type2"/>
</dbReference>
<dbReference type="PROSITE" id="PS00068">
    <property type="entry name" value="MDH"/>
    <property type="match status" value="1"/>
</dbReference>
<sequence>MAGRPLPLFHPSEPSRPLVITVTGGAGQIAYALLPLLASGYALGSEQRVSLRLLDLPVMMEAMRGVAMELEDGAYPLLDAAVVVTDDPRVAFDGCDVAVLLGSFPRKPGMERKELLARNATIFREQGESIKAVARGDIRVLVVGNPANTNAWILSQYAAPAVPPEHIMALTRLDHNRTRSLVAHTLHCRVDAVDGVVVWGNHSSTQYPDVSVATAPNVTRGRMRAAVGGEAFLRDVLIPTVQTRGAAVLAARKLSSAMSAANAIADHLRDWLCGMKAGDSGQSWVSAAVMSDGSYDIEPGIFYSFPVRCAGGGAYEIVHDLPVDEFSRKYMQATGDELIAERDEAIALLRRGSAL</sequence>
<dbReference type="Pfam" id="PF02866">
    <property type="entry name" value="Ldh_1_C"/>
    <property type="match status" value="1"/>
</dbReference>
<feature type="domain" description="Lactate/malate dehydrogenase C-terminal" evidence="11">
    <location>
        <begin position="171"/>
        <end position="346"/>
    </location>
</feature>
<dbReference type="Pfam" id="PF00056">
    <property type="entry name" value="Ldh_1_N"/>
    <property type="match status" value="1"/>
</dbReference>
<feature type="active site" description="Proton acceptor" evidence="5">
    <location>
        <position position="202"/>
    </location>
</feature>
<feature type="binding site" evidence="6">
    <location>
        <position position="106"/>
    </location>
    <ligand>
        <name>substrate</name>
    </ligand>
</feature>
<dbReference type="Gene3D" id="3.90.110.10">
    <property type="entry name" value="Lactate dehydrogenase/glycoside hydrolase, family 4, C-terminal"/>
    <property type="match status" value="1"/>
</dbReference>
<evidence type="ECO:0000256" key="7">
    <source>
        <dbReference type="PIRSR" id="PIRSR000102-3"/>
    </source>
</evidence>
<keyword evidence="4 7" id="KW-0520">NAD</keyword>
<feature type="binding site" evidence="7">
    <location>
        <position position="55"/>
    </location>
    <ligand>
        <name>NAD(+)</name>
        <dbReference type="ChEBI" id="CHEBI:57540"/>
    </ligand>
</feature>
<dbReference type="SUPFAM" id="SSF56327">
    <property type="entry name" value="LDH C-terminal domain-like"/>
    <property type="match status" value="1"/>
</dbReference>
<dbReference type="NCBIfam" id="TIGR01759">
    <property type="entry name" value="MalateDH-SF1"/>
    <property type="match status" value="1"/>
</dbReference>
<evidence type="ECO:0000256" key="9">
    <source>
        <dbReference type="RuleBase" id="RU003405"/>
    </source>
</evidence>
<evidence type="ECO:0000259" key="10">
    <source>
        <dbReference type="Pfam" id="PF00056"/>
    </source>
</evidence>
<feature type="binding site" evidence="6">
    <location>
        <position position="145"/>
    </location>
    <ligand>
        <name>substrate</name>
    </ligand>
</feature>
<evidence type="ECO:0000256" key="4">
    <source>
        <dbReference type="ARBA" id="ARBA00023027"/>
    </source>
</evidence>
<evidence type="ECO:0000256" key="2">
    <source>
        <dbReference type="ARBA" id="ARBA00012995"/>
    </source>
</evidence>
<comment type="similarity">
    <text evidence="1">Belongs to the LDH/MDH superfamily. MDH type 2 family.</text>
</comment>
<evidence type="ECO:0000256" key="5">
    <source>
        <dbReference type="PIRSR" id="PIRSR000102-1"/>
    </source>
</evidence>
<feature type="domain" description="Lactate/malate dehydrogenase N-terminal" evidence="10">
    <location>
        <begin position="20"/>
        <end position="158"/>
    </location>
</feature>
<dbReference type="EC" id="1.1.1.37" evidence="2 9"/>
<dbReference type="AlphaFoldDB" id="A0AAV9IR71"/>
<gene>
    <name evidence="12" type="ORF">CDCA_CDCA03G0822</name>
</gene>
<feature type="binding site" evidence="7">
    <location>
        <begin position="143"/>
        <end position="145"/>
    </location>
    <ligand>
        <name>NAD(+)</name>
        <dbReference type="ChEBI" id="CHEBI:57540"/>
    </ligand>
</feature>